<dbReference type="Proteomes" id="UP000095284">
    <property type="component" value="Unplaced"/>
</dbReference>
<name>A0A1I7RNH0_BURXY</name>
<evidence type="ECO:0000313" key="2">
    <source>
        <dbReference type="Proteomes" id="UP000095284"/>
    </source>
</evidence>
<evidence type="ECO:0000313" key="4">
    <source>
        <dbReference type="WBParaSite" id="BXY_0225600.1"/>
    </source>
</evidence>
<proteinExistence type="predicted"/>
<dbReference type="Proteomes" id="UP000659654">
    <property type="component" value="Unassembled WGS sequence"/>
</dbReference>
<dbReference type="Proteomes" id="UP000582659">
    <property type="component" value="Unassembled WGS sequence"/>
</dbReference>
<dbReference type="EMBL" id="CAJFDI010000005">
    <property type="protein sequence ID" value="CAD5232093.1"/>
    <property type="molecule type" value="Genomic_DNA"/>
</dbReference>
<evidence type="ECO:0000313" key="3">
    <source>
        <dbReference type="Proteomes" id="UP000659654"/>
    </source>
</evidence>
<protein>
    <submittedName>
        <fullName evidence="1">(pine wood nematode) hypothetical protein</fullName>
    </submittedName>
</protein>
<dbReference type="EMBL" id="CAJFCV020000005">
    <property type="protein sequence ID" value="CAG9124006.1"/>
    <property type="molecule type" value="Genomic_DNA"/>
</dbReference>
<evidence type="ECO:0000313" key="1">
    <source>
        <dbReference type="EMBL" id="CAD5232093.1"/>
    </source>
</evidence>
<organism evidence="2 4">
    <name type="scientific">Bursaphelenchus xylophilus</name>
    <name type="common">Pinewood nematode worm</name>
    <name type="synonym">Aphelenchoides xylophilus</name>
    <dbReference type="NCBI Taxonomy" id="6326"/>
    <lineage>
        <taxon>Eukaryota</taxon>
        <taxon>Metazoa</taxon>
        <taxon>Ecdysozoa</taxon>
        <taxon>Nematoda</taxon>
        <taxon>Chromadorea</taxon>
        <taxon>Rhabditida</taxon>
        <taxon>Tylenchina</taxon>
        <taxon>Tylenchomorpha</taxon>
        <taxon>Aphelenchoidea</taxon>
        <taxon>Aphelenchoididae</taxon>
        <taxon>Bursaphelenchus</taxon>
    </lineage>
</organism>
<gene>
    <name evidence="1" type="ORF">BXYJ_LOCUS12184</name>
</gene>
<reference evidence="4" key="1">
    <citation type="submission" date="2016-11" db="UniProtKB">
        <authorList>
            <consortium name="WormBaseParasite"/>
        </authorList>
    </citation>
    <scope>IDENTIFICATION</scope>
</reference>
<sequence length="104" mass="11785">MGCAHSVSYHKSEQALFIKDMPVHKLLPQSADVFADLETDNDMKGQIAVDHIFVNTRDAYGQPSVDLESQNIDWANQYNIVFSDRPSPYDFPAFADEKCKSKNM</sequence>
<reference evidence="1" key="2">
    <citation type="submission" date="2020-09" db="EMBL/GenBank/DDBJ databases">
        <authorList>
            <person name="Kikuchi T."/>
        </authorList>
    </citation>
    <scope>NUCLEOTIDE SEQUENCE</scope>
    <source>
        <strain evidence="1">Ka4C1</strain>
    </source>
</reference>
<accession>A0A1I7RNH0</accession>
<dbReference type="OrthoDB" id="5827570at2759"/>
<dbReference type="AlphaFoldDB" id="A0A1I7RNH0"/>
<dbReference type="WBParaSite" id="BXY_0225600.1">
    <property type="protein sequence ID" value="BXY_0225600.1"/>
    <property type="gene ID" value="BXY_0225600"/>
</dbReference>
<keyword evidence="3" id="KW-1185">Reference proteome</keyword>